<sequence>MNFLNTSRTSEAIKLVSSDGHAFYAVAFWGRNSLFSLGLEGDNRGRRVICNLAMGGTNPDVIRELMESGAQVRHNDRLHSKVYGNSRVVVLGSSNASQSGLGLNSLGGWHEANVILNETQALLDIQRWFEHLWNNIETREVDEAALKKARLDWTYNEKHKGPPRRPTGKKEFFEIIRDRPEHFYDQNIHVAIYRERGTELTDKRLSEVQEEVSKLSGPGDKVRELGYFHEWPGLPKGADIISFFLGPNGGLSYDGVWETFSEPWVVTASDGSQLHLCQKSSMKLAVSKGRKFIARWVSNAIAREFPEEDAGVMPIEDFVRLYVDFTDLG</sequence>
<organism evidence="2 3">
    <name type="scientific">Thalassospira xiamenensis</name>
    <dbReference type="NCBI Taxonomy" id="220697"/>
    <lineage>
        <taxon>Bacteria</taxon>
        <taxon>Pseudomonadati</taxon>
        <taxon>Pseudomonadota</taxon>
        <taxon>Alphaproteobacteria</taxon>
        <taxon>Rhodospirillales</taxon>
        <taxon>Thalassospiraceae</taxon>
        <taxon>Thalassospira</taxon>
    </lineage>
</organism>
<dbReference type="Gene3D" id="3.30.870.10">
    <property type="entry name" value="Endonuclease Chain A"/>
    <property type="match status" value="1"/>
</dbReference>
<reference evidence="2 3" key="1">
    <citation type="submission" date="2017-08" db="EMBL/GenBank/DDBJ databases">
        <authorList>
            <person name="de Groot N.N."/>
        </authorList>
    </citation>
    <scope>NUCLEOTIDE SEQUENCE [LARGE SCALE GENOMIC DNA]</scope>
    <source>
        <strain evidence="2 3">USBA 78</strain>
    </source>
</reference>
<dbReference type="Pfam" id="PF13091">
    <property type="entry name" value="PLDc_2"/>
    <property type="match status" value="1"/>
</dbReference>
<dbReference type="Proteomes" id="UP000219068">
    <property type="component" value="Unassembled WGS sequence"/>
</dbReference>
<gene>
    <name evidence="2" type="ORF">SAMN05428964_103399</name>
</gene>
<protein>
    <submittedName>
        <fullName evidence="2">PLD-like domain-containing protein</fullName>
    </submittedName>
</protein>
<dbReference type="AlphaFoldDB" id="A0A285TGW3"/>
<evidence type="ECO:0000313" key="3">
    <source>
        <dbReference type="Proteomes" id="UP000219068"/>
    </source>
</evidence>
<dbReference type="RefSeq" id="WP_097052182.1">
    <property type="nucleotide sequence ID" value="NZ_OBMM01000003.1"/>
</dbReference>
<dbReference type="EMBL" id="OBMM01000003">
    <property type="protein sequence ID" value="SOC21420.1"/>
    <property type="molecule type" value="Genomic_DNA"/>
</dbReference>
<accession>A0A285TGW3</accession>
<evidence type="ECO:0000259" key="1">
    <source>
        <dbReference type="Pfam" id="PF13091"/>
    </source>
</evidence>
<proteinExistence type="predicted"/>
<dbReference type="CDD" id="cd09117">
    <property type="entry name" value="PLDc_Bfil_DEXD_like"/>
    <property type="match status" value="1"/>
</dbReference>
<feature type="domain" description="Phospholipase D-like" evidence="1">
    <location>
        <begin position="60"/>
        <end position="133"/>
    </location>
</feature>
<evidence type="ECO:0000313" key="2">
    <source>
        <dbReference type="EMBL" id="SOC21420.1"/>
    </source>
</evidence>
<dbReference type="SUPFAM" id="SSF56024">
    <property type="entry name" value="Phospholipase D/nuclease"/>
    <property type="match status" value="1"/>
</dbReference>
<dbReference type="InterPro" id="IPR025202">
    <property type="entry name" value="PLD-like_dom"/>
</dbReference>
<name>A0A285TGW3_9PROT</name>